<dbReference type="FunFam" id="1.20.5.2210:FF:000002">
    <property type="entry name" value="ATP synthase subunit 4 mitochondrial"/>
    <property type="match status" value="1"/>
</dbReference>
<organism evidence="9 10">
    <name type="scientific">Trichomonascus ciferrii</name>
    <dbReference type="NCBI Taxonomy" id="44093"/>
    <lineage>
        <taxon>Eukaryota</taxon>
        <taxon>Fungi</taxon>
        <taxon>Dikarya</taxon>
        <taxon>Ascomycota</taxon>
        <taxon>Saccharomycotina</taxon>
        <taxon>Dipodascomycetes</taxon>
        <taxon>Dipodascales</taxon>
        <taxon>Trichomonascaceae</taxon>
        <taxon>Trichomonascus</taxon>
        <taxon>Trichomonascus ciferrii complex</taxon>
    </lineage>
</organism>
<dbReference type="AlphaFoldDB" id="A0A642V643"/>
<comment type="subcellular location">
    <subcellularLocation>
        <location evidence="8">Mitochondrion</location>
    </subcellularLocation>
    <subcellularLocation>
        <location evidence="8">Mitochondrion inner membrane</location>
    </subcellularLocation>
</comment>
<keyword evidence="5 8" id="KW-0406">Ion transport</keyword>
<dbReference type="Pfam" id="PF05405">
    <property type="entry name" value="Mt_ATP-synt_B"/>
    <property type="match status" value="1"/>
</dbReference>
<evidence type="ECO:0000256" key="7">
    <source>
        <dbReference type="ARBA" id="ARBA00023136"/>
    </source>
</evidence>
<dbReference type="OrthoDB" id="67388at2759"/>
<evidence type="ECO:0000256" key="3">
    <source>
        <dbReference type="ARBA" id="ARBA00022781"/>
    </source>
</evidence>
<reference evidence="9" key="1">
    <citation type="journal article" date="2019" name="G3 (Bethesda)">
        <title>Genome Assemblies of Two Rare Opportunistic Yeast Pathogens: Diutina rugosa (syn. Candida rugosa) and Trichomonascus ciferrii (syn. Candida ciferrii).</title>
        <authorList>
            <person name="Mixao V."/>
            <person name="Saus E."/>
            <person name="Hansen A.P."/>
            <person name="Lass-Florl C."/>
            <person name="Gabaldon T."/>
        </authorList>
    </citation>
    <scope>NUCLEOTIDE SEQUENCE</scope>
    <source>
        <strain evidence="9">CBS 4856</strain>
    </source>
</reference>
<dbReference type="Gene3D" id="1.20.5.2210">
    <property type="match status" value="1"/>
</dbReference>
<dbReference type="GO" id="GO:0005743">
    <property type="term" value="C:mitochondrial inner membrane"/>
    <property type="evidence" value="ECO:0007669"/>
    <property type="project" value="UniProtKB-SubCell"/>
</dbReference>
<proteinExistence type="inferred from homology"/>
<evidence type="ECO:0000256" key="5">
    <source>
        <dbReference type="ARBA" id="ARBA00023065"/>
    </source>
</evidence>
<dbReference type="GO" id="GO:0046933">
    <property type="term" value="F:proton-transporting ATP synthase activity, rotational mechanism"/>
    <property type="evidence" value="ECO:0007669"/>
    <property type="project" value="TreeGrafter"/>
</dbReference>
<comment type="similarity">
    <text evidence="8">Belongs to the eukaryotic ATPase B chain family.</text>
</comment>
<evidence type="ECO:0000313" key="10">
    <source>
        <dbReference type="Proteomes" id="UP000761534"/>
    </source>
</evidence>
<keyword evidence="1 8" id="KW-0813">Transport</keyword>
<evidence type="ECO:0000256" key="2">
    <source>
        <dbReference type="ARBA" id="ARBA00022547"/>
    </source>
</evidence>
<keyword evidence="3 8" id="KW-0375">Hydrogen ion transport</keyword>
<dbReference type="VEuPathDB" id="FungiDB:TRICI_002666"/>
<keyword evidence="7 8" id="KW-0472">Membrane</keyword>
<sequence>MSLRLATSSTARFAGQAAARRPIMGVSAMRAYSTQQPEDPKAKAHSIIESLPGNTALSKTGILATGTAASVYAISNGMYVVNAESLMLGAFAAVVYIMSKTVGPAYGSWAKGHVDTFRNVLNKAREGHVQAVKDRIENVNQVKDIVGVTQSLFALSKETAQLEAKGFELQQKVDFANEAKAVLDSWVRYEGQMRQREQQELASSVISKIEKEIANPKFKQQVLEQALNDVEQLLSKKA</sequence>
<dbReference type="EMBL" id="SWFS01000181">
    <property type="protein sequence ID" value="KAA8915171.1"/>
    <property type="molecule type" value="Genomic_DNA"/>
</dbReference>
<accession>A0A642V643</accession>
<evidence type="ECO:0000256" key="1">
    <source>
        <dbReference type="ARBA" id="ARBA00022448"/>
    </source>
</evidence>
<dbReference type="PANTHER" id="PTHR12733">
    <property type="entry name" value="MITOCHONDRIAL ATP SYNTHASE B CHAIN"/>
    <property type="match status" value="1"/>
</dbReference>
<comment type="subunit">
    <text evidence="8">F-type ATPases have 2 components, CF(1) - the catalytic core - and CF(0) - the membrane proton channel. In yeast, the dimeric form of ATP synthase consists of 17 polypeptides: alpha, beta, gamma, delta, epsilon, 4 (B), 5 (OSCP), 6 (A), 8, 9 (C), d, E (Tim11), f, g, h, i/j and k.</text>
</comment>
<dbReference type="Proteomes" id="UP000761534">
    <property type="component" value="Unassembled WGS sequence"/>
</dbReference>
<evidence type="ECO:0000313" key="9">
    <source>
        <dbReference type="EMBL" id="KAA8915171.1"/>
    </source>
</evidence>
<protein>
    <recommendedName>
        <fullName evidence="8">ATP synthase subunit 4</fullName>
    </recommendedName>
</protein>
<comment type="caution">
    <text evidence="9">The sequence shown here is derived from an EMBL/GenBank/DDBJ whole genome shotgun (WGS) entry which is preliminary data.</text>
</comment>
<keyword evidence="6 8" id="KW-0496">Mitochondrion</keyword>
<keyword evidence="2 8" id="KW-0138">CF(0)</keyword>
<dbReference type="PANTHER" id="PTHR12733:SF3">
    <property type="entry name" value="ATP SYNTHASE F(0) COMPLEX SUBUNIT B1, MITOCHONDRIAL"/>
    <property type="match status" value="1"/>
</dbReference>
<dbReference type="InterPro" id="IPR008688">
    <property type="entry name" value="ATP_synth_Bsub_B/MI25"/>
</dbReference>
<evidence type="ECO:0000256" key="4">
    <source>
        <dbReference type="ARBA" id="ARBA00022792"/>
    </source>
</evidence>
<dbReference type="GO" id="GO:0045259">
    <property type="term" value="C:proton-transporting ATP synthase complex"/>
    <property type="evidence" value="ECO:0007669"/>
    <property type="project" value="UniProtKB-KW"/>
</dbReference>
<keyword evidence="10" id="KW-1185">Reference proteome</keyword>
<evidence type="ECO:0000256" key="6">
    <source>
        <dbReference type="ARBA" id="ARBA00023128"/>
    </source>
</evidence>
<keyword evidence="4 8" id="KW-0999">Mitochondrion inner membrane</keyword>
<comment type="function">
    <text evidence="8">Subunit b, of the mitochondrial membrane ATP synthase complex (F(1)F(0) ATP synthase or Complex V) that produces ATP from ADP in the presence of a proton gradient across the membrane which is generated by electron transport complexes of the respiratory chain. ATP synthase complex consist of a soluble F(1) head domain - the catalytic core - and a membrane F(1) domain - the membrane proton channel. These two domains are linked by a central stalk rotating inside the F(1) region and a stationary peripheral stalk. During catalysis, ATP synthesis in the catalytic domain of F(1) is coupled via a rotary mechanism of the central stalk subunits to proton translocation. In vivo, can only synthesize ATP although its ATP hydrolase activity can be activated artificially in vitro. Part of the complex F(0) domain. Part of the complex F(0) domain and the peripheric stalk, which acts as a stator to hold the catalytic alpha(3)beta(3) subcomplex and subunit a/ATP6 static relative to the rotary elements.</text>
</comment>
<evidence type="ECO:0000256" key="8">
    <source>
        <dbReference type="RuleBase" id="RU368017"/>
    </source>
</evidence>
<dbReference type="SUPFAM" id="SSF161060">
    <property type="entry name" value="ATP synthase B chain-like"/>
    <property type="match status" value="1"/>
</dbReference>
<gene>
    <name evidence="9" type="ORF">TRICI_002666</name>
</gene>
<name>A0A642V643_9ASCO</name>
<dbReference type="InterPro" id="IPR013837">
    <property type="entry name" value="ATP_synth_F0_suB"/>
</dbReference>